<keyword evidence="1" id="KW-0813">Transport</keyword>
<evidence type="ECO:0000259" key="6">
    <source>
        <dbReference type="PROSITE" id="PS51379"/>
    </source>
</evidence>
<reference evidence="7" key="3">
    <citation type="journal article" date="2019" name="BMC Res. Notes">
        <title>Complete genome sequence of the Sulfodiicoccus acidiphilus strain HS-1T, the first crenarchaeon that lacks polB3, isolated from an acidic hot spring in Ohwaku-dani, Hakone, Japan.</title>
        <authorList>
            <person name="Sakai H.D."/>
            <person name="Kurosawa N."/>
        </authorList>
    </citation>
    <scope>NUCLEOTIDE SEQUENCE</scope>
    <source>
        <strain evidence="7">HS-1</strain>
    </source>
</reference>
<dbReference type="GO" id="GO:0005506">
    <property type="term" value="F:iron ion binding"/>
    <property type="evidence" value="ECO:0007669"/>
    <property type="project" value="InterPro"/>
</dbReference>
<reference evidence="8" key="4">
    <citation type="submission" date="2020-09" db="EMBL/GenBank/DDBJ databases">
        <authorList>
            <person name="Sun Q."/>
            <person name="Ohkuma M."/>
        </authorList>
    </citation>
    <scope>NUCLEOTIDE SEQUENCE</scope>
    <source>
        <strain evidence="8">JCM 31740</strain>
    </source>
</reference>
<dbReference type="PANTHER" id="PTHR43082">
    <property type="entry name" value="FERREDOXIN-LIKE"/>
    <property type="match status" value="1"/>
</dbReference>
<organism evidence="7 9">
    <name type="scientific">Sulfodiicoccus acidiphilus</name>
    <dbReference type="NCBI Taxonomy" id="1670455"/>
    <lineage>
        <taxon>Archaea</taxon>
        <taxon>Thermoproteota</taxon>
        <taxon>Thermoprotei</taxon>
        <taxon>Sulfolobales</taxon>
        <taxon>Sulfolobaceae</taxon>
        <taxon>Sulfodiicoccus</taxon>
    </lineage>
</organism>
<dbReference type="PROSITE" id="PS51379">
    <property type="entry name" value="4FE4S_FER_2"/>
    <property type="match status" value="2"/>
</dbReference>
<sequence length="87" mass="9583">MSLLKRLGLNKYDVGSPHIQVNTEICRTCRDKPCVSVCPAGTYDPQPDGTIVAHYERCLECGAALVACPYGAITFKWPEQGVSYRYG</sequence>
<dbReference type="GO" id="GO:0051536">
    <property type="term" value="F:iron-sulfur cluster binding"/>
    <property type="evidence" value="ECO:0007669"/>
    <property type="project" value="UniProtKB-KW"/>
</dbReference>
<dbReference type="EMBL" id="BMQS01000010">
    <property type="protein sequence ID" value="GGT96492.1"/>
    <property type="molecule type" value="Genomic_DNA"/>
</dbReference>
<dbReference type="PANTHER" id="PTHR43082:SF3">
    <property type="entry name" value="FERREDOXIN-LIKE PROTEIN YDIT"/>
    <property type="match status" value="1"/>
</dbReference>
<dbReference type="GeneID" id="38667667"/>
<keyword evidence="2" id="KW-0479">Metal-binding</keyword>
<gene>
    <name evidence="8" type="ORF">GCM10007116_12620</name>
    <name evidence="7" type="ORF">HS1genome_2211</name>
</gene>
<keyword evidence="5" id="KW-0411">Iron-sulfur</keyword>
<dbReference type="InterPro" id="IPR017896">
    <property type="entry name" value="4Fe4S_Fe-S-bd"/>
</dbReference>
<keyword evidence="9" id="KW-1185">Reference proteome</keyword>
<dbReference type="AlphaFoldDB" id="A0A348B6M0"/>
<evidence type="ECO:0000256" key="1">
    <source>
        <dbReference type="ARBA" id="ARBA00022448"/>
    </source>
</evidence>
<accession>A0A348B6M0</accession>
<dbReference type="InterPro" id="IPR012206">
    <property type="entry name" value="Fd_FixX"/>
</dbReference>
<dbReference type="PIRSF" id="PIRSF036548">
    <property type="entry name" value="Fdx_FixX"/>
    <property type="match status" value="1"/>
</dbReference>
<dbReference type="Gene3D" id="3.30.70.20">
    <property type="match status" value="1"/>
</dbReference>
<dbReference type="KEGG" id="sacd:HS1genome_2211"/>
<evidence type="ECO:0000313" key="8">
    <source>
        <dbReference type="EMBL" id="GGT96492.1"/>
    </source>
</evidence>
<dbReference type="Proteomes" id="UP000616143">
    <property type="component" value="Unassembled WGS sequence"/>
</dbReference>
<keyword evidence="3" id="KW-0249">Electron transport</keyword>
<dbReference type="EMBL" id="AP018553">
    <property type="protein sequence ID" value="BBD73822.1"/>
    <property type="molecule type" value="Genomic_DNA"/>
</dbReference>
<evidence type="ECO:0000256" key="3">
    <source>
        <dbReference type="ARBA" id="ARBA00022982"/>
    </source>
</evidence>
<keyword evidence="4" id="KW-0408">Iron</keyword>
<feature type="domain" description="4Fe-4S ferredoxin-type" evidence="6">
    <location>
        <begin position="49"/>
        <end position="78"/>
    </location>
</feature>
<dbReference type="RefSeq" id="WP_126451417.1">
    <property type="nucleotide sequence ID" value="NZ_AP018553.1"/>
</dbReference>
<dbReference type="Proteomes" id="UP000276741">
    <property type="component" value="Chromosome"/>
</dbReference>
<evidence type="ECO:0000313" key="9">
    <source>
        <dbReference type="Proteomes" id="UP000276741"/>
    </source>
</evidence>
<dbReference type="SUPFAM" id="SSF54862">
    <property type="entry name" value="4Fe-4S ferredoxins"/>
    <property type="match status" value="1"/>
</dbReference>
<evidence type="ECO:0000256" key="2">
    <source>
        <dbReference type="ARBA" id="ARBA00022723"/>
    </source>
</evidence>
<feature type="domain" description="4Fe-4S ferredoxin-type" evidence="6">
    <location>
        <begin position="17"/>
        <end position="48"/>
    </location>
</feature>
<proteinExistence type="predicted"/>
<evidence type="ECO:0000313" key="7">
    <source>
        <dbReference type="EMBL" id="BBD73822.1"/>
    </source>
</evidence>
<reference evidence="9" key="2">
    <citation type="submission" date="2018-04" db="EMBL/GenBank/DDBJ databases">
        <title>Complete genome sequence of Sulfodiicoccus acidiphilus strain HS-1.</title>
        <authorList>
            <person name="Sakai H.D."/>
            <person name="Kurosawa N."/>
        </authorList>
    </citation>
    <scope>NUCLEOTIDE SEQUENCE [LARGE SCALE GENOMIC DNA]</scope>
    <source>
        <strain evidence="9">HS-1</strain>
    </source>
</reference>
<reference evidence="8" key="1">
    <citation type="journal article" date="2014" name="Int. J. Syst. Evol. Microbiol.">
        <title>Complete genome sequence of Corynebacterium casei LMG S-19264T (=DSM 44701T), isolated from a smear-ripened cheese.</title>
        <authorList>
            <consortium name="US DOE Joint Genome Institute (JGI-PGF)"/>
            <person name="Walter F."/>
            <person name="Albersmeier A."/>
            <person name="Kalinowski J."/>
            <person name="Ruckert C."/>
        </authorList>
    </citation>
    <scope>NUCLEOTIDE SEQUENCE</scope>
    <source>
        <strain evidence="8">JCM 31740</strain>
    </source>
</reference>
<name>A0A348B6M0_9CREN</name>
<evidence type="ECO:0000256" key="4">
    <source>
        <dbReference type="ARBA" id="ARBA00023004"/>
    </source>
</evidence>
<protein>
    <submittedName>
        <fullName evidence="7">4Fe-4S ferredoxin</fullName>
    </submittedName>
</protein>
<dbReference type="Pfam" id="PF13247">
    <property type="entry name" value="Fer4_11"/>
    <property type="match status" value="1"/>
</dbReference>
<evidence type="ECO:0000256" key="5">
    <source>
        <dbReference type="ARBA" id="ARBA00023014"/>
    </source>
</evidence>
<dbReference type="OrthoDB" id="7950at2157"/>